<accession>A0A934SQV8</accession>
<reference evidence="2" key="1">
    <citation type="submission" date="2021-01" db="EMBL/GenBank/DDBJ databases">
        <title>Genome sequence of strain Noviherbaspirillum sp. DKR-6.</title>
        <authorList>
            <person name="Chaudhary D.K."/>
        </authorList>
    </citation>
    <scope>NUCLEOTIDE SEQUENCE</scope>
    <source>
        <strain evidence="2">DKR-6</strain>
    </source>
</reference>
<dbReference type="NCBIfam" id="TIGR02595">
    <property type="entry name" value="PEP_CTERM"/>
    <property type="match status" value="1"/>
</dbReference>
<gene>
    <name evidence="2" type="ORF">JJB74_04335</name>
</gene>
<evidence type="ECO:0000256" key="1">
    <source>
        <dbReference type="SAM" id="SignalP"/>
    </source>
</evidence>
<name>A0A934SQV8_9BURK</name>
<protein>
    <submittedName>
        <fullName evidence="2">PEP-CTERM sorting domain-containing protein</fullName>
    </submittedName>
</protein>
<dbReference type="InterPro" id="IPR013424">
    <property type="entry name" value="Ice-binding_C"/>
</dbReference>
<evidence type="ECO:0000313" key="3">
    <source>
        <dbReference type="Proteomes" id="UP000622890"/>
    </source>
</evidence>
<keyword evidence="1" id="KW-0732">Signal</keyword>
<comment type="caution">
    <text evidence="2">The sequence shown here is derived from an EMBL/GenBank/DDBJ whole genome shotgun (WGS) entry which is preliminary data.</text>
</comment>
<feature type="signal peptide" evidence="1">
    <location>
        <begin position="1"/>
        <end position="21"/>
    </location>
</feature>
<feature type="chain" id="PRO_5036698850" evidence="1">
    <location>
        <begin position="22"/>
        <end position="231"/>
    </location>
</feature>
<proteinExistence type="predicted"/>
<organism evidence="2 3">
    <name type="scientific">Noviherbaspirillum pedocola</name>
    <dbReference type="NCBI Taxonomy" id="2801341"/>
    <lineage>
        <taxon>Bacteria</taxon>
        <taxon>Pseudomonadati</taxon>
        <taxon>Pseudomonadota</taxon>
        <taxon>Betaproteobacteria</taxon>
        <taxon>Burkholderiales</taxon>
        <taxon>Oxalobacteraceae</taxon>
        <taxon>Noviherbaspirillum</taxon>
    </lineage>
</organism>
<evidence type="ECO:0000313" key="2">
    <source>
        <dbReference type="EMBL" id="MBK4733835.1"/>
    </source>
</evidence>
<keyword evidence="3" id="KW-1185">Reference proteome</keyword>
<sequence>MKKLLCAVVLSALGAMVSAHAAVLTFNLTESINGATPAATDITPWLTATFTDTTANHVQLTLKNNLVNATTNTPTGEFVVDWLFNSNVLPITASYVSGFKATFLLGDTNGGSNVQAGIFDMNFACSSDNCSGNDPRFTGGMTSVFDLSATGLSATSFLTTSSADGKQIAGGYYTAADIRGITVGNSGSIGTKDGKITPTGDPVPVPEPMPLVLLGMGLAAFSLSRMKKKAS</sequence>
<dbReference type="EMBL" id="JAEPBG010000001">
    <property type="protein sequence ID" value="MBK4733835.1"/>
    <property type="molecule type" value="Genomic_DNA"/>
</dbReference>
<dbReference type="Proteomes" id="UP000622890">
    <property type="component" value="Unassembled WGS sequence"/>
</dbReference>
<dbReference type="RefSeq" id="WP_200590554.1">
    <property type="nucleotide sequence ID" value="NZ_JAEPBG010000001.1"/>
</dbReference>
<dbReference type="AlphaFoldDB" id="A0A934SQV8"/>